<comment type="caution">
    <text evidence="1">The sequence shown here is derived from an EMBL/GenBank/DDBJ whole genome shotgun (WGS) entry which is preliminary data.</text>
</comment>
<dbReference type="EMBL" id="BQXS01010040">
    <property type="protein sequence ID" value="GKT32709.1"/>
    <property type="molecule type" value="Genomic_DNA"/>
</dbReference>
<protein>
    <submittedName>
        <fullName evidence="1">Uncharacterized protein</fullName>
    </submittedName>
</protein>
<sequence length="779" mass="89770">SWYWIEIERYSSFQQTIIESGVDLFSPEYVAALDSYEPFSFVSPYSLYHILTNECINCPRHFTAALEKVRVHSFSWECLDDISWFPSRNGITLTSINKSIPKTNGIIFAEYEPHIITPIGLLDFTISHIMYGSSKSRPHSEESLFMEQHGNWSKIRSALTVPNITPDIENILITLKSWYWIEIERYSSFQQTIIESGVDLFSPEYVAALDSYEPFSFVSPYSLYHILTNECINCPRHFTAALEKVRVHSFSWECLDDISWFPSRNGIISMFIPIVLAKISPGRIVLYMHRPSSIGNTAEFSLRSILCRGHKLARFHSNCYKLSEMCQYLLKHVLIASKDSLTNVRLKFINLSEYIPIFDFAACHFSRLNFFLLQSCVVTPSSMVRLLKTISSFIRPVNRLRLCGETLFLDDETVVKRSDDLLSLVRDDLLQFHPDIAISNELSTPISKIKSIYDCVSTDTLSFIPEKYDINLEHLEILKIQLCSVKSCLYFLGFVNRILLGSSNLKYLTLNDCFENIPLRFQKQLIHELTKSVFNVIPNTIEKLSLDGFPLSIESIQCLLSCAKRNDIRLSSFSLSKCVSLQIVEPPLVQSECDISDDETHRIYKEKLKIQKNLIQSLLEYLIFVTSPVNPEKRIRTEMRCVEFSSCPAMDLIAFDEELRKLFDIFMGQIISHVSEIRFANSYRSIEFVKLVMNHVIKADNLLLELLDLRIFKLPVVNVPLVDSPPDDQVSADTRWDIRCYIDETIKKTPRLASFDIGKPTLIGIHAKRAHESWDGYIF</sequence>
<proteinExistence type="predicted"/>
<dbReference type="Proteomes" id="UP001057375">
    <property type="component" value="Unassembled WGS sequence"/>
</dbReference>
<gene>
    <name evidence="1" type="ORF">ADUPG1_006793</name>
</gene>
<feature type="non-terminal residue" evidence="1">
    <location>
        <position position="1"/>
    </location>
</feature>
<organism evidence="1 2">
    <name type="scientific">Aduncisulcus paluster</name>
    <dbReference type="NCBI Taxonomy" id="2918883"/>
    <lineage>
        <taxon>Eukaryota</taxon>
        <taxon>Metamonada</taxon>
        <taxon>Carpediemonas-like organisms</taxon>
        <taxon>Aduncisulcus</taxon>
    </lineage>
</organism>
<evidence type="ECO:0000313" key="2">
    <source>
        <dbReference type="Proteomes" id="UP001057375"/>
    </source>
</evidence>
<evidence type="ECO:0000313" key="1">
    <source>
        <dbReference type="EMBL" id="GKT32709.1"/>
    </source>
</evidence>
<accession>A0ABQ5KMK7</accession>
<keyword evidence="2" id="KW-1185">Reference proteome</keyword>
<reference evidence="1" key="1">
    <citation type="submission" date="2022-03" db="EMBL/GenBank/DDBJ databases">
        <title>Draft genome sequence of Aduncisulcus paluster, a free-living microaerophilic Fornicata.</title>
        <authorList>
            <person name="Yuyama I."/>
            <person name="Kume K."/>
            <person name="Tamura T."/>
            <person name="Inagaki Y."/>
            <person name="Hashimoto T."/>
        </authorList>
    </citation>
    <scope>NUCLEOTIDE SEQUENCE</scope>
    <source>
        <strain evidence="1">NY0171</strain>
    </source>
</reference>
<name>A0ABQ5KMK7_9EUKA</name>